<dbReference type="GO" id="GO:0004622">
    <property type="term" value="F:phosphatidylcholine lysophospholipase activity"/>
    <property type="evidence" value="ECO:0007669"/>
    <property type="project" value="TreeGrafter"/>
</dbReference>
<dbReference type="InterPro" id="IPR036514">
    <property type="entry name" value="SGNH_hydro_sf"/>
</dbReference>
<evidence type="ECO:0000313" key="2">
    <source>
        <dbReference type="EMBL" id="HIR58919.1"/>
    </source>
</evidence>
<feature type="domain" description="SGNH hydrolase-type esterase" evidence="1">
    <location>
        <begin position="8"/>
        <end position="189"/>
    </location>
</feature>
<dbReference type="SUPFAM" id="SSF52266">
    <property type="entry name" value="SGNH hydrolase"/>
    <property type="match status" value="1"/>
</dbReference>
<dbReference type="Gene3D" id="3.40.50.1110">
    <property type="entry name" value="SGNH hydrolase"/>
    <property type="match status" value="1"/>
</dbReference>
<protein>
    <recommendedName>
        <fullName evidence="1">SGNH hydrolase-type esterase domain-containing protein</fullName>
    </recommendedName>
</protein>
<dbReference type="PANTHER" id="PTHR30383">
    <property type="entry name" value="THIOESTERASE 1/PROTEASE 1/LYSOPHOSPHOLIPASE L1"/>
    <property type="match status" value="1"/>
</dbReference>
<dbReference type="EMBL" id="DVHC01000027">
    <property type="protein sequence ID" value="HIR58919.1"/>
    <property type="molecule type" value="Genomic_DNA"/>
</dbReference>
<dbReference type="Proteomes" id="UP000824232">
    <property type="component" value="Unassembled WGS sequence"/>
</dbReference>
<evidence type="ECO:0000313" key="3">
    <source>
        <dbReference type="Proteomes" id="UP000824232"/>
    </source>
</evidence>
<dbReference type="Pfam" id="PF13472">
    <property type="entry name" value="Lipase_GDSL_2"/>
    <property type="match status" value="1"/>
</dbReference>
<name>A0A9D1DTP3_9FIRM</name>
<dbReference type="AlphaFoldDB" id="A0A9D1DTP3"/>
<reference evidence="2" key="1">
    <citation type="submission" date="2020-10" db="EMBL/GenBank/DDBJ databases">
        <authorList>
            <person name="Gilroy R."/>
        </authorList>
    </citation>
    <scope>NUCLEOTIDE SEQUENCE</scope>
    <source>
        <strain evidence="2">CHK184-20233</strain>
    </source>
</reference>
<gene>
    <name evidence="2" type="ORF">IAB38_02610</name>
</gene>
<dbReference type="InterPro" id="IPR013830">
    <property type="entry name" value="SGNH_hydro"/>
</dbReference>
<reference evidence="2" key="2">
    <citation type="journal article" date="2021" name="PeerJ">
        <title>Extensive microbial diversity within the chicken gut microbiome revealed by metagenomics and culture.</title>
        <authorList>
            <person name="Gilroy R."/>
            <person name="Ravi A."/>
            <person name="Getino M."/>
            <person name="Pursley I."/>
            <person name="Horton D.L."/>
            <person name="Alikhan N.F."/>
            <person name="Baker D."/>
            <person name="Gharbi K."/>
            <person name="Hall N."/>
            <person name="Watson M."/>
            <person name="Adriaenssens E.M."/>
            <person name="Foster-Nyarko E."/>
            <person name="Jarju S."/>
            <person name="Secka A."/>
            <person name="Antonio M."/>
            <person name="Oren A."/>
            <person name="Chaudhuri R.R."/>
            <person name="La Ragione R."/>
            <person name="Hildebrand F."/>
            <person name="Pallen M.J."/>
        </authorList>
    </citation>
    <scope>NUCLEOTIDE SEQUENCE</scope>
    <source>
        <strain evidence="2">CHK184-20233</strain>
    </source>
</reference>
<accession>A0A9D1DTP3</accession>
<dbReference type="InterPro" id="IPR051532">
    <property type="entry name" value="Ester_Hydrolysis_Enzymes"/>
</dbReference>
<dbReference type="PANTHER" id="PTHR30383:SF5">
    <property type="entry name" value="SGNH HYDROLASE-TYPE ESTERASE DOMAIN-CONTAINING PROTEIN"/>
    <property type="match status" value="1"/>
</dbReference>
<comment type="caution">
    <text evidence="2">The sequence shown here is derived from an EMBL/GenBank/DDBJ whole genome shotgun (WGS) entry which is preliminary data.</text>
</comment>
<sequence>MRDINILVFGDSITYGAWDKEKGGWVNRLRLALENDDSNSYYTIFNLGISGDVTESIKNRFDNECKIRFNKNDNTIIIFSIGINDTQNVKDEDRVSLETFRNNIITLINSAKKYTDNILFIGLTKVDESKVTPLPWDKEKGYLNTKIINFDKELKNICLENNVDYLYIYELLEIEELFDGLHPNNVGHQKICDKVKTKISKYY</sequence>
<proteinExistence type="predicted"/>
<evidence type="ECO:0000259" key="1">
    <source>
        <dbReference type="Pfam" id="PF13472"/>
    </source>
</evidence>
<organism evidence="2 3">
    <name type="scientific">Candidatus Onthousia excrementipullorum</name>
    <dbReference type="NCBI Taxonomy" id="2840884"/>
    <lineage>
        <taxon>Bacteria</taxon>
        <taxon>Bacillati</taxon>
        <taxon>Bacillota</taxon>
        <taxon>Bacilli</taxon>
        <taxon>Candidatus Onthousia</taxon>
    </lineage>
</organism>